<dbReference type="Pfam" id="PF09685">
    <property type="entry name" value="MamF_MmsF"/>
    <property type="match status" value="1"/>
</dbReference>
<evidence type="ECO:0000256" key="2">
    <source>
        <dbReference type="ARBA" id="ARBA00022692"/>
    </source>
</evidence>
<dbReference type="AlphaFoldDB" id="A0A8H2K910"/>
<dbReference type="OrthoDB" id="9808930at2"/>
<keyword evidence="4 5" id="KW-0472">Membrane</keyword>
<organism evidence="6 7">
    <name type="scientific">Rhodoglobus vestalii</name>
    <dbReference type="NCBI Taxonomy" id="193384"/>
    <lineage>
        <taxon>Bacteria</taxon>
        <taxon>Bacillati</taxon>
        <taxon>Actinomycetota</taxon>
        <taxon>Actinomycetes</taxon>
        <taxon>Micrococcales</taxon>
        <taxon>Microbacteriaceae</taxon>
        <taxon>Rhodoglobus</taxon>
    </lineage>
</organism>
<comment type="caution">
    <text evidence="6">The sequence shown here is derived from an EMBL/GenBank/DDBJ whole genome shotgun (WGS) entry which is preliminary data.</text>
</comment>
<sequence>MTDANPQPAAPQPAAQLTPAEDKQWASFAHLGGIIGFLPSLIIWLVFKERGAFANTEAKEALNFQITMAIAQVALFIIGSILTAVTFGLFAILQTLLSFAIWAASLIFSIIGFTKAKDGTNYRYPFALRLIK</sequence>
<evidence type="ECO:0000313" key="6">
    <source>
        <dbReference type="EMBL" id="TQO21104.1"/>
    </source>
</evidence>
<gene>
    <name evidence="6" type="ORF">FB472_2774</name>
</gene>
<dbReference type="Proteomes" id="UP000316560">
    <property type="component" value="Unassembled WGS sequence"/>
</dbReference>
<evidence type="ECO:0008006" key="8">
    <source>
        <dbReference type="Google" id="ProtNLM"/>
    </source>
</evidence>
<evidence type="ECO:0000256" key="5">
    <source>
        <dbReference type="SAM" id="Phobius"/>
    </source>
</evidence>
<evidence type="ECO:0000256" key="1">
    <source>
        <dbReference type="ARBA" id="ARBA00004141"/>
    </source>
</evidence>
<accession>A0A8H2K910</accession>
<dbReference type="InterPro" id="IPR019109">
    <property type="entry name" value="MamF_MmsF"/>
</dbReference>
<name>A0A8H2K910_9MICO</name>
<feature type="transmembrane region" description="Helical" evidence="5">
    <location>
        <begin position="68"/>
        <end position="90"/>
    </location>
</feature>
<feature type="transmembrane region" description="Helical" evidence="5">
    <location>
        <begin position="25"/>
        <end position="47"/>
    </location>
</feature>
<dbReference type="RefSeq" id="WP_141991303.1">
    <property type="nucleotide sequence ID" value="NZ_VFRA01000001.1"/>
</dbReference>
<comment type="subcellular location">
    <subcellularLocation>
        <location evidence="1">Membrane</location>
        <topology evidence="1">Multi-pass membrane protein</topology>
    </subcellularLocation>
</comment>
<dbReference type="EMBL" id="VFRA01000001">
    <property type="protein sequence ID" value="TQO21104.1"/>
    <property type="molecule type" value="Genomic_DNA"/>
</dbReference>
<evidence type="ECO:0000313" key="7">
    <source>
        <dbReference type="Proteomes" id="UP000316560"/>
    </source>
</evidence>
<feature type="transmembrane region" description="Helical" evidence="5">
    <location>
        <begin position="96"/>
        <end position="114"/>
    </location>
</feature>
<keyword evidence="7" id="KW-1185">Reference proteome</keyword>
<evidence type="ECO:0000256" key="3">
    <source>
        <dbReference type="ARBA" id="ARBA00022989"/>
    </source>
</evidence>
<proteinExistence type="predicted"/>
<keyword evidence="3 5" id="KW-1133">Transmembrane helix</keyword>
<protein>
    <recommendedName>
        <fullName evidence="8">Tic20 family protein</fullName>
    </recommendedName>
</protein>
<keyword evidence="2 5" id="KW-0812">Transmembrane</keyword>
<reference evidence="6 7" key="1">
    <citation type="submission" date="2019-06" db="EMBL/GenBank/DDBJ databases">
        <title>Sequencing the genomes of 1000 actinobacteria strains.</title>
        <authorList>
            <person name="Klenk H.-P."/>
        </authorList>
    </citation>
    <scope>NUCLEOTIDE SEQUENCE [LARGE SCALE GENOMIC DNA]</scope>
    <source>
        <strain evidence="6 7">DSM 21947</strain>
    </source>
</reference>
<evidence type="ECO:0000256" key="4">
    <source>
        <dbReference type="ARBA" id="ARBA00023136"/>
    </source>
</evidence>